<protein>
    <submittedName>
        <fullName evidence="1">Uncharacterized protein</fullName>
    </submittedName>
</protein>
<gene>
    <name evidence="1" type="ORF">ARC20_03060</name>
</gene>
<name>A0A0R0AQ06_9GAMM</name>
<dbReference type="EMBL" id="LLXU01000035">
    <property type="protein sequence ID" value="KRG47323.1"/>
    <property type="molecule type" value="Genomic_DNA"/>
</dbReference>
<dbReference type="AlphaFoldDB" id="A0A0R0AQ06"/>
<accession>A0A0R0AQ06</accession>
<reference evidence="1 2" key="1">
    <citation type="submission" date="2015-10" db="EMBL/GenBank/DDBJ databases">
        <title>Genome sequencing and analysis of members of genus Stenotrophomonas.</title>
        <authorList>
            <person name="Patil P.P."/>
            <person name="Midha S."/>
            <person name="Patil P.B."/>
        </authorList>
    </citation>
    <scope>NUCLEOTIDE SEQUENCE [LARGE SCALE GENOMIC DNA]</scope>
    <source>
        <strain evidence="1 2">JCM 16536</strain>
    </source>
</reference>
<proteinExistence type="predicted"/>
<comment type="caution">
    <text evidence="1">The sequence shown here is derived from an EMBL/GenBank/DDBJ whole genome shotgun (WGS) entry which is preliminary data.</text>
</comment>
<evidence type="ECO:0000313" key="2">
    <source>
        <dbReference type="Proteomes" id="UP000051802"/>
    </source>
</evidence>
<dbReference type="Proteomes" id="UP000051802">
    <property type="component" value="Unassembled WGS sequence"/>
</dbReference>
<sequence length="85" mass="9836">MVEFRRTTMHAIKLCTEEEIRLSSRVTKAKTKLRRGEIDRDRYEKVMLLIESQQETNRSYLQELLGTKPLEAIPASKGGLPMFAP</sequence>
<evidence type="ECO:0000313" key="1">
    <source>
        <dbReference type="EMBL" id="KRG47323.1"/>
    </source>
</evidence>
<keyword evidence="2" id="KW-1185">Reference proteome</keyword>
<organism evidence="1 2">
    <name type="scientific">Stenotrophomonas panacihumi</name>
    <dbReference type="NCBI Taxonomy" id="676599"/>
    <lineage>
        <taxon>Bacteria</taxon>
        <taxon>Pseudomonadati</taxon>
        <taxon>Pseudomonadota</taxon>
        <taxon>Gammaproteobacteria</taxon>
        <taxon>Lysobacterales</taxon>
        <taxon>Lysobacteraceae</taxon>
        <taxon>Stenotrophomonas</taxon>
    </lineage>
</organism>